<reference evidence="2" key="1">
    <citation type="submission" date="2023-07" db="EMBL/GenBank/DDBJ databases">
        <title>A chromosome-level genome assembly of Lolium multiflorum.</title>
        <authorList>
            <person name="Chen Y."/>
            <person name="Copetti D."/>
            <person name="Kolliker R."/>
            <person name="Studer B."/>
        </authorList>
    </citation>
    <scope>NUCLEOTIDE SEQUENCE</scope>
    <source>
        <strain evidence="2">02402/16</strain>
        <tissue evidence="2">Leaf</tissue>
    </source>
</reference>
<organism evidence="2 3">
    <name type="scientific">Lolium multiflorum</name>
    <name type="common">Italian ryegrass</name>
    <name type="synonym">Lolium perenne subsp. multiflorum</name>
    <dbReference type="NCBI Taxonomy" id="4521"/>
    <lineage>
        <taxon>Eukaryota</taxon>
        <taxon>Viridiplantae</taxon>
        <taxon>Streptophyta</taxon>
        <taxon>Embryophyta</taxon>
        <taxon>Tracheophyta</taxon>
        <taxon>Spermatophyta</taxon>
        <taxon>Magnoliopsida</taxon>
        <taxon>Liliopsida</taxon>
        <taxon>Poales</taxon>
        <taxon>Poaceae</taxon>
        <taxon>BOP clade</taxon>
        <taxon>Pooideae</taxon>
        <taxon>Poodae</taxon>
        <taxon>Poeae</taxon>
        <taxon>Poeae Chloroplast Group 2 (Poeae type)</taxon>
        <taxon>Loliodinae</taxon>
        <taxon>Loliinae</taxon>
        <taxon>Lolium</taxon>
    </lineage>
</organism>
<dbReference type="InterPro" id="IPR000477">
    <property type="entry name" value="RT_dom"/>
</dbReference>
<gene>
    <name evidence="2" type="ORF">QYE76_040112</name>
</gene>
<accession>A0AAD8WSX2</accession>
<evidence type="ECO:0000259" key="1">
    <source>
        <dbReference type="Pfam" id="PF00078"/>
    </source>
</evidence>
<dbReference type="InterPro" id="IPR043502">
    <property type="entry name" value="DNA/RNA_pol_sf"/>
</dbReference>
<protein>
    <recommendedName>
        <fullName evidence="1">Reverse transcriptase domain-containing protein</fullName>
    </recommendedName>
</protein>
<comment type="caution">
    <text evidence="2">The sequence shown here is derived from an EMBL/GenBank/DDBJ whole genome shotgun (WGS) entry which is preliminary data.</text>
</comment>
<dbReference type="Proteomes" id="UP001231189">
    <property type="component" value="Unassembled WGS sequence"/>
</dbReference>
<dbReference type="AlphaFoldDB" id="A0AAD8WSX2"/>
<dbReference type="InterPro" id="IPR043128">
    <property type="entry name" value="Rev_trsase/Diguanyl_cyclase"/>
</dbReference>
<feature type="domain" description="Reverse transcriptase" evidence="1">
    <location>
        <begin position="10"/>
        <end position="64"/>
    </location>
</feature>
<sequence length="223" mass="25343">MQCEGPNWPNVHAYVDDIAVMTRKGSDLISDLTETFENLRRYKMMLNPLKCVFGVPAGKLLGFIVSQRGIERFVSRLGEKALPLYKLLKKTDKFVWDDAADAALRATNKVISLVIVVERKEEGHEYDVQRPVYYISEINGVYPVLPVYGSGRDSSDIIHDSVSAYNEETADEADSYLWTRSKKLELADRRPPSTHKLDAITLVEFGNVPLWRDRSSAFDSERP</sequence>
<evidence type="ECO:0000313" key="2">
    <source>
        <dbReference type="EMBL" id="KAK1679264.1"/>
    </source>
</evidence>
<proteinExistence type="predicted"/>
<name>A0AAD8WSX2_LOLMU</name>
<dbReference type="Pfam" id="PF00078">
    <property type="entry name" value="RVT_1"/>
    <property type="match status" value="1"/>
</dbReference>
<dbReference type="Gene3D" id="3.30.70.270">
    <property type="match status" value="1"/>
</dbReference>
<dbReference type="SUPFAM" id="SSF56672">
    <property type="entry name" value="DNA/RNA polymerases"/>
    <property type="match status" value="1"/>
</dbReference>
<keyword evidence="3" id="KW-1185">Reference proteome</keyword>
<dbReference type="EMBL" id="JAUUTY010000002">
    <property type="protein sequence ID" value="KAK1679264.1"/>
    <property type="molecule type" value="Genomic_DNA"/>
</dbReference>
<evidence type="ECO:0000313" key="3">
    <source>
        <dbReference type="Proteomes" id="UP001231189"/>
    </source>
</evidence>